<gene>
    <name evidence="1" type="ORF">DPMN_176797</name>
</gene>
<comment type="caution">
    <text evidence="1">The sequence shown here is derived from an EMBL/GenBank/DDBJ whole genome shotgun (WGS) entry which is preliminary data.</text>
</comment>
<evidence type="ECO:0000313" key="1">
    <source>
        <dbReference type="EMBL" id="KAH3775395.1"/>
    </source>
</evidence>
<keyword evidence="2" id="KW-1185">Reference proteome</keyword>
<name>A0A9D4EBP8_DREPO</name>
<proteinExistence type="predicted"/>
<reference evidence="1" key="1">
    <citation type="journal article" date="2019" name="bioRxiv">
        <title>The Genome of the Zebra Mussel, Dreissena polymorpha: A Resource for Invasive Species Research.</title>
        <authorList>
            <person name="McCartney M.A."/>
            <person name="Auch B."/>
            <person name="Kono T."/>
            <person name="Mallez S."/>
            <person name="Zhang Y."/>
            <person name="Obille A."/>
            <person name="Becker A."/>
            <person name="Abrahante J.E."/>
            <person name="Garbe J."/>
            <person name="Badalamenti J.P."/>
            <person name="Herman A."/>
            <person name="Mangelson H."/>
            <person name="Liachko I."/>
            <person name="Sullivan S."/>
            <person name="Sone E.D."/>
            <person name="Koren S."/>
            <person name="Silverstein K.A.T."/>
            <person name="Beckman K.B."/>
            <person name="Gohl D.M."/>
        </authorList>
    </citation>
    <scope>NUCLEOTIDE SEQUENCE</scope>
    <source>
        <strain evidence="1">Duluth1</strain>
        <tissue evidence="1">Whole animal</tissue>
    </source>
</reference>
<evidence type="ECO:0008006" key="3">
    <source>
        <dbReference type="Google" id="ProtNLM"/>
    </source>
</evidence>
<dbReference type="Proteomes" id="UP000828390">
    <property type="component" value="Unassembled WGS sequence"/>
</dbReference>
<protein>
    <recommendedName>
        <fullName evidence="3">Reverse transcriptase</fullName>
    </recommendedName>
</protein>
<accession>A0A9D4EBP8</accession>
<evidence type="ECO:0000313" key="2">
    <source>
        <dbReference type="Proteomes" id="UP000828390"/>
    </source>
</evidence>
<sequence>MVADNSDRLGLTINRGKSKVFKTNASSNTPITAHGEALEEVNSFTYPGSILDNQVGTFGLFQALEDIYT</sequence>
<organism evidence="1 2">
    <name type="scientific">Dreissena polymorpha</name>
    <name type="common">Zebra mussel</name>
    <name type="synonym">Mytilus polymorpha</name>
    <dbReference type="NCBI Taxonomy" id="45954"/>
    <lineage>
        <taxon>Eukaryota</taxon>
        <taxon>Metazoa</taxon>
        <taxon>Spiralia</taxon>
        <taxon>Lophotrochozoa</taxon>
        <taxon>Mollusca</taxon>
        <taxon>Bivalvia</taxon>
        <taxon>Autobranchia</taxon>
        <taxon>Heteroconchia</taxon>
        <taxon>Euheterodonta</taxon>
        <taxon>Imparidentia</taxon>
        <taxon>Neoheterodontei</taxon>
        <taxon>Myida</taxon>
        <taxon>Dreissenoidea</taxon>
        <taxon>Dreissenidae</taxon>
        <taxon>Dreissena</taxon>
    </lineage>
</organism>
<dbReference type="EMBL" id="JAIWYP010000009">
    <property type="protein sequence ID" value="KAH3775395.1"/>
    <property type="molecule type" value="Genomic_DNA"/>
</dbReference>
<dbReference type="AlphaFoldDB" id="A0A9D4EBP8"/>
<reference evidence="1" key="2">
    <citation type="submission" date="2020-11" db="EMBL/GenBank/DDBJ databases">
        <authorList>
            <person name="McCartney M.A."/>
            <person name="Auch B."/>
            <person name="Kono T."/>
            <person name="Mallez S."/>
            <person name="Becker A."/>
            <person name="Gohl D.M."/>
            <person name="Silverstein K.A.T."/>
            <person name="Koren S."/>
            <person name="Bechman K.B."/>
            <person name="Herman A."/>
            <person name="Abrahante J.E."/>
            <person name="Garbe J."/>
        </authorList>
    </citation>
    <scope>NUCLEOTIDE SEQUENCE</scope>
    <source>
        <strain evidence="1">Duluth1</strain>
        <tissue evidence="1">Whole animal</tissue>
    </source>
</reference>